<evidence type="ECO:0000313" key="3">
    <source>
        <dbReference type="Proteomes" id="UP000078492"/>
    </source>
</evidence>
<feature type="region of interest" description="Disordered" evidence="1">
    <location>
        <begin position="133"/>
        <end position="252"/>
    </location>
</feature>
<protein>
    <submittedName>
        <fullName evidence="2">Uncharacterized protein</fullName>
    </submittedName>
</protein>
<dbReference type="Proteomes" id="UP000078492">
    <property type="component" value="Unassembled WGS sequence"/>
</dbReference>
<feature type="compositionally biased region" description="Basic residues" evidence="1">
    <location>
        <begin position="173"/>
        <end position="186"/>
    </location>
</feature>
<proteinExistence type="predicted"/>
<evidence type="ECO:0000313" key="2">
    <source>
        <dbReference type="EMBL" id="KYN14674.1"/>
    </source>
</evidence>
<organism evidence="2 3">
    <name type="scientific">Trachymyrmex cornetzi</name>
    <dbReference type="NCBI Taxonomy" id="471704"/>
    <lineage>
        <taxon>Eukaryota</taxon>
        <taxon>Metazoa</taxon>
        <taxon>Ecdysozoa</taxon>
        <taxon>Arthropoda</taxon>
        <taxon>Hexapoda</taxon>
        <taxon>Insecta</taxon>
        <taxon>Pterygota</taxon>
        <taxon>Neoptera</taxon>
        <taxon>Endopterygota</taxon>
        <taxon>Hymenoptera</taxon>
        <taxon>Apocrita</taxon>
        <taxon>Aculeata</taxon>
        <taxon>Formicoidea</taxon>
        <taxon>Formicidae</taxon>
        <taxon>Myrmicinae</taxon>
        <taxon>Trachymyrmex</taxon>
    </lineage>
</organism>
<dbReference type="EMBL" id="KQ980662">
    <property type="protein sequence ID" value="KYN14674.1"/>
    <property type="molecule type" value="Genomic_DNA"/>
</dbReference>
<keyword evidence="3" id="KW-1185">Reference proteome</keyword>
<accession>A0A195DQA7</accession>
<evidence type="ECO:0000256" key="1">
    <source>
        <dbReference type="SAM" id="MobiDB-lite"/>
    </source>
</evidence>
<sequence length="252" mass="29053">MYTARIIIRPFDGELGEKTREREGWLDRLSASMSLVPRNDSSRQTNFRSSRSSNRRAHFAPITATKMAMTENASERARRRELPRPLRDEFPRSQKNFLLLVLFLLFELPSRRISEGLGTHEVERGFAGNCQAGGSIMSTGFGEPITPDPNQKQSRTPRTREEQKKDEDEEERRRRRRRKRRRRSRRRAEGSIGRRGSTRGKGGREEGGSDEGEILSRYNPPDRIAPRERHSQVSSRSDNSTGLEFDIPTNLT</sequence>
<feature type="compositionally biased region" description="Polar residues" evidence="1">
    <location>
        <begin position="232"/>
        <end position="242"/>
    </location>
</feature>
<feature type="compositionally biased region" description="Low complexity" evidence="1">
    <location>
        <begin position="42"/>
        <end position="52"/>
    </location>
</feature>
<reference evidence="2 3" key="1">
    <citation type="submission" date="2015-09" db="EMBL/GenBank/DDBJ databases">
        <title>Trachymyrmex cornetzi WGS genome.</title>
        <authorList>
            <person name="Nygaard S."/>
            <person name="Hu H."/>
            <person name="Boomsma J."/>
            <person name="Zhang G."/>
        </authorList>
    </citation>
    <scope>NUCLEOTIDE SEQUENCE [LARGE SCALE GENOMIC DNA]</scope>
    <source>
        <strain evidence="2">Tcor2-1</strain>
        <tissue evidence="2">Whole body</tissue>
    </source>
</reference>
<feature type="region of interest" description="Disordered" evidence="1">
    <location>
        <begin position="37"/>
        <end position="56"/>
    </location>
</feature>
<gene>
    <name evidence="2" type="ORF">ALC57_13088</name>
</gene>
<dbReference type="AlphaFoldDB" id="A0A195DQA7"/>
<name>A0A195DQA7_9HYME</name>